<dbReference type="SUPFAM" id="SSF51735">
    <property type="entry name" value="NAD(P)-binding Rossmann-fold domains"/>
    <property type="match status" value="1"/>
</dbReference>
<feature type="domain" description="Enoyl reductase (ER)" evidence="3">
    <location>
        <begin position="9"/>
        <end position="337"/>
    </location>
</feature>
<dbReference type="Proteomes" id="UP001303473">
    <property type="component" value="Unassembled WGS sequence"/>
</dbReference>
<evidence type="ECO:0000313" key="5">
    <source>
        <dbReference type="Proteomes" id="UP001303473"/>
    </source>
</evidence>
<dbReference type="CDD" id="cd08249">
    <property type="entry name" value="enoyl_reductase_like"/>
    <property type="match status" value="1"/>
</dbReference>
<proteinExistence type="inferred from homology"/>
<comment type="caution">
    <text evidence="4">The sequence shown here is derived from an EMBL/GenBank/DDBJ whole genome shotgun (WGS) entry which is preliminary data.</text>
</comment>
<accession>A0AAN6S4L5</accession>
<gene>
    <name evidence="4" type="ORF">QBC46DRAFT_287391</name>
</gene>
<organism evidence="4 5">
    <name type="scientific">Diplogelasinospora grovesii</name>
    <dbReference type="NCBI Taxonomy" id="303347"/>
    <lineage>
        <taxon>Eukaryota</taxon>
        <taxon>Fungi</taxon>
        <taxon>Dikarya</taxon>
        <taxon>Ascomycota</taxon>
        <taxon>Pezizomycotina</taxon>
        <taxon>Sordariomycetes</taxon>
        <taxon>Sordariomycetidae</taxon>
        <taxon>Sordariales</taxon>
        <taxon>Diplogelasinosporaceae</taxon>
        <taxon>Diplogelasinospora</taxon>
    </lineage>
</organism>
<name>A0AAN6S4L5_9PEZI</name>
<dbReference type="GO" id="GO:0016651">
    <property type="term" value="F:oxidoreductase activity, acting on NAD(P)H"/>
    <property type="evidence" value="ECO:0007669"/>
    <property type="project" value="InterPro"/>
</dbReference>
<dbReference type="EMBL" id="MU853790">
    <property type="protein sequence ID" value="KAK3940937.1"/>
    <property type="molecule type" value="Genomic_DNA"/>
</dbReference>
<comment type="similarity">
    <text evidence="1">Belongs to the zinc-containing alcohol dehydrogenase family.</text>
</comment>
<evidence type="ECO:0000256" key="1">
    <source>
        <dbReference type="ARBA" id="ARBA00008072"/>
    </source>
</evidence>
<dbReference type="PANTHER" id="PTHR45348:SF5">
    <property type="entry name" value="OXIDOREDUCTASE, PUTATIVE (AFU_ORTHOLOGUE AFUA_8G01420)-RELATED"/>
    <property type="match status" value="1"/>
</dbReference>
<dbReference type="InterPro" id="IPR020843">
    <property type="entry name" value="ER"/>
</dbReference>
<dbReference type="InterPro" id="IPR047122">
    <property type="entry name" value="Trans-enoyl_RdTase-like"/>
</dbReference>
<evidence type="ECO:0000313" key="4">
    <source>
        <dbReference type="EMBL" id="KAK3940937.1"/>
    </source>
</evidence>
<protein>
    <submittedName>
        <fullName evidence="4">Alcohol dehydrogenase-like protein</fullName>
    </submittedName>
</protein>
<dbReference type="InterPro" id="IPR036291">
    <property type="entry name" value="NAD(P)-bd_dom_sf"/>
</dbReference>
<reference evidence="5" key="1">
    <citation type="journal article" date="2023" name="Mol. Phylogenet. Evol.">
        <title>Genome-scale phylogeny and comparative genomics of the fungal order Sordariales.</title>
        <authorList>
            <person name="Hensen N."/>
            <person name="Bonometti L."/>
            <person name="Westerberg I."/>
            <person name="Brannstrom I.O."/>
            <person name="Guillou S."/>
            <person name="Cros-Aarteil S."/>
            <person name="Calhoun S."/>
            <person name="Haridas S."/>
            <person name="Kuo A."/>
            <person name="Mondo S."/>
            <person name="Pangilinan J."/>
            <person name="Riley R."/>
            <person name="LaButti K."/>
            <person name="Andreopoulos B."/>
            <person name="Lipzen A."/>
            <person name="Chen C."/>
            <person name="Yan M."/>
            <person name="Daum C."/>
            <person name="Ng V."/>
            <person name="Clum A."/>
            <person name="Steindorff A."/>
            <person name="Ohm R.A."/>
            <person name="Martin F."/>
            <person name="Silar P."/>
            <person name="Natvig D.O."/>
            <person name="Lalanne C."/>
            <person name="Gautier V."/>
            <person name="Ament-Velasquez S.L."/>
            <person name="Kruys A."/>
            <person name="Hutchinson M.I."/>
            <person name="Powell A.J."/>
            <person name="Barry K."/>
            <person name="Miller A.N."/>
            <person name="Grigoriev I.V."/>
            <person name="Debuchy R."/>
            <person name="Gladieux P."/>
            <person name="Hiltunen Thoren M."/>
            <person name="Johannesson H."/>
        </authorList>
    </citation>
    <scope>NUCLEOTIDE SEQUENCE [LARGE SCALE GENOMIC DNA]</scope>
    <source>
        <strain evidence="5">CBS 340.73</strain>
    </source>
</reference>
<dbReference type="InterPro" id="IPR011032">
    <property type="entry name" value="GroES-like_sf"/>
</dbReference>
<evidence type="ECO:0000259" key="3">
    <source>
        <dbReference type="SMART" id="SM00829"/>
    </source>
</evidence>
<dbReference type="InterPro" id="IPR013154">
    <property type="entry name" value="ADH-like_N"/>
</dbReference>
<dbReference type="Gene3D" id="3.40.50.720">
    <property type="entry name" value="NAD(P)-binding Rossmann-like Domain"/>
    <property type="match status" value="1"/>
</dbReference>
<dbReference type="SMART" id="SM00829">
    <property type="entry name" value="PKS_ER"/>
    <property type="match status" value="1"/>
</dbReference>
<dbReference type="PANTHER" id="PTHR45348">
    <property type="entry name" value="HYPOTHETICAL OXIDOREDUCTASE (EUROFUNG)"/>
    <property type="match status" value="1"/>
</dbReference>
<dbReference type="Gene3D" id="3.90.180.10">
    <property type="entry name" value="Medium-chain alcohol dehydrogenases, catalytic domain"/>
    <property type="match status" value="1"/>
</dbReference>
<dbReference type="AlphaFoldDB" id="A0AAN6S4L5"/>
<keyword evidence="2" id="KW-0560">Oxidoreductase</keyword>
<dbReference type="SUPFAM" id="SSF50129">
    <property type="entry name" value="GroES-like"/>
    <property type="match status" value="1"/>
</dbReference>
<dbReference type="Pfam" id="PF08240">
    <property type="entry name" value="ADH_N"/>
    <property type="match status" value="1"/>
</dbReference>
<sequence>MKEAVIAKGPTVQIIDSPIPEPNDLQVLIRVVVSGSNPKDWKLPNLLRPDVVMNQGDDIAGVVERVGQRVFEFRPGDRVAAFHEMMTPHGSYAEYAIAWAHTTFHIPHETTFEEAAAIPLAAMTAALGLYQRLGLPQPFPQQQTSHHHDIPLVIYGAASAVGIYALQLALRSNIHPIICVVGRAREYVEGFIDRSKGDALVDYREGDEAVVRGIKAALRGRELMHALDAVSEKGSPQNLGRVLAKGGKVTFVLGGPKDELLPDHVNWSITLVGAVHREDEGSEKDFGYVYYRYMARGLQEGWFRPQRTEVVKGGLNGVQTALENLRDGKASGVKYVFRIGETEGATAQ</sequence>
<evidence type="ECO:0000256" key="2">
    <source>
        <dbReference type="ARBA" id="ARBA00023002"/>
    </source>
</evidence>
<keyword evidence="5" id="KW-1185">Reference proteome</keyword>